<dbReference type="InterPro" id="IPR000914">
    <property type="entry name" value="SBP_5_dom"/>
</dbReference>
<keyword evidence="4" id="KW-0732">Signal</keyword>
<accession>A0A1W2F3Z8</accession>
<dbReference type="PROSITE" id="PS01040">
    <property type="entry name" value="SBP_BACTERIAL_5"/>
    <property type="match status" value="1"/>
</dbReference>
<dbReference type="Proteomes" id="UP000192738">
    <property type="component" value="Unassembled WGS sequence"/>
</dbReference>
<dbReference type="STRING" id="112901.SAMN04488500_14413"/>
<dbReference type="OrthoDB" id="9796817at2"/>
<dbReference type="Pfam" id="PF00496">
    <property type="entry name" value="SBP_bac_5"/>
    <property type="match status" value="1"/>
</dbReference>
<sequence length="533" mass="58889">MINKRTLLIMITLVTLSLLFITGCSQSKDQKATADKKTELVLAIASEPEGGFDPTTGWGRYGSPLFQSTLLKRDNTLKVVNDLATEYKVSDNGLEWTVKIRKDVKFSDGKPLTAADVKYTYETAAKNASVVDLTNLKSVEVVDDVTIKFTLNKAQSTFVDKLISTGIVPKHAHDKDYAQKPIGSGPFKFVQWDKGQQLIVESNPHYYGSKPQFTKLTFLFLSEDAILAAAKGGKVDMAVVPPALSKQKIQGMSLMAVDSVDNRGILFPYVKGGGKTDKGLDIGNDVTADIAIRKAINVAINRKALVDGVLEGQGTPAYTVCDGLPWWNPDSVIKDNDMNEAKKILADAGWKDTDGDGILEKSSLKAQFAMIYPAKDKTRQSLAISVADMIKPLGINVRTEGKSWDEIKKLAYSNAILFGWGSHSPLEMYDLFISKKAGIEYYNAGFYNNPAVDQYMERAMAATNEQEAMENWKKAQWDGTAGLSAKGDAPWAWLVNLKHCYFVRDTLDIGKPKIEPHGHGWPITDNIVEWRWK</sequence>
<dbReference type="GO" id="GO:0015833">
    <property type="term" value="P:peptide transport"/>
    <property type="evidence" value="ECO:0007669"/>
    <property type="project" value="TreeGrafter"/>
</dbReference>
<proteinExistence type="inferred from homology"/>
<feature type="domain" description="Solute-binding protein family 5" evidence="5">
    <location>
        <begin position="78"/>
        <end position="425"/>
    </location>
</feature>
<dbReference type="AlphaFoldDB" id="A0A1W2F3Z8"/>
<keyword evidence="3" id="KW-0813">Transport</keyword>
<dbReference type="Gene3D" id="3.10.105.10">
    <property type="entry name" value="Dipeptide-binding Protein, Domain 3"/>
    <property type="match status" value="1"/>
</dbReference>
<evidence type="ECO:0000256" key="1">
    <source>
        <dbReference type="ARBA" id="ARBA00004193"/>
    </source>
</evidence>
<dbReference type="SUPFAM" id="SSF53850">
    <property type="entry name" value="Periplasmic binding protein-like II"/>
    <property type="match status" value="1"/>
</dbReference>
<dbReference type="EMBL" id="FWXI01000044">
    <property type="protein sequence ID" value="SMD16627.1"/>
    <property type="molecule type" value="Genomic_DNA"/>
</dbReference>
<evidence type="ECO:0000313" key="6">
    <source>
        <dbReference type="EMBL" id="SMD16627.1"/>
    </source>
</evidence>
<dbReference type="GO" id="GO:1904680">
    <property type="term" value="F:peptide transmembrane transporter activity"/>
    <property type="evidence" value="ECO:0007669"/>
    <property type="project" value="TreeGrafter"/>
</dbReference>
<comment type="subcellular location">
    <subcellularLocation>
        <location evidence="1">Cell membrane</location>
        <topology evidence="1">Lipid-anchor</topology>
    </subcellularLocation>
</comment>
<dbReference type="Gene3D" id="3.40.190.10">
    <property type="entry name" value="Periplasmic binding protein-like II"/>
    <property type="match status" value="1"/>
</dbReference>
<dbReference type="PANTHER" id="PTHR30290:SF9">
    <property type="entry name" value="OLIGOPEPTIDE-BINDING PROTEIN APPA"/>
    <property type="match status" value="1"/>
</dbReference>
<dbReference type="CDD" id="cd08518">
    <property type="entry name" value="PBP2_NikA_DppA_OppA_like_19"/>
    <property type="match status" value="1"/>
</dbReference>
<dbReference type="GO" id="GO:0042597">
    <property type="term" value="C:periplasmic space"/>
    <property type="evidence" value="ECO:0007669"/>
    <property type="project" value="UniProtKB-ARBA"/>
</dbReference>
<dbReference type="GO" id="GO:0043190">
    <property type="term" value="C:ATP-binding cassette (ABC) transporter complex"/>
    <property type="evidence" value="ECO:0007669"/>
    <property type="project" value="InterPro"/>
</dbReference>
<dbReference type="PANTHER" id="PTHR30290">
    <property type="entry name" value="PERIPLASMIC BINDING COMPONENT OF ABC TRANSPORTER"/>
    <property type="match status" value="1"/>
</dbReference>
<keyword evidence="7" id="KW-1185">Reference proteome</keyword>
<dbReference type="InterPro" id="IPR039424">
    <property type="entry name" value="SBP_5"/>
</dbReference>
<dbReference type="RefSeq" id="WP_084578518.1">
    <property type="nucleotide sequence ID" value="NZ_CP155572.1"/>
</dbReference>
<comment type="similarity">
    <text evidence="2">Belongs to the bacterial solute-binding protein 5 family.</text>
</comment>
<organism evidence="6 7">
    <name type="scientific">Sporomusa malonica</name>
    <dbReference type="NCBI Taxonomy" id="112901"/>
    <lineage>
        <taxon>Bacteria</taxon>
        <taxon>Bacillati</taxon>
        <taxon>Bacillota</taxon>
        <taxon>Negativicutes</taxon>
        <taxon>Selenomonadales</taxon>
        <taxon>Sporomusaceae</taxon>
        <taxon>Sporomusa</taxon>
    </lineage>
</organism>
<dbReference type="PROSITE" id="PS51257">
    <property type="entry name" value="PROKAR_LIPOPROTEIN"/>
    <property type="match status" value="1"/>
</dbReference>
<evidence type="ECO:0000256" key="3">
    <source>
        <dbReference type="ARBA" id="ARBA00022448"/>
    </source>
</evidence>
<evidence type="ECO:0000256" key="4">
    <source>
        <dbReference type="ARBA" id="ARBA00022729"/>
    </source>
</evidence>
<name>A0A1W2F3Z8_9FIRM</name>
<dbReference type="PIRSF" id="PIRSF002741">
    <property type="entry name" value="MppA"/>
    <property type="match status" value="1"/>
</dbReference>
<reference evidence="6 7" key="1">
    <citation type="submission" date="2017-04" db="EMBL/GenBank/DDBJ databases">
        <authorList>
            <person name="Afonso C.L."/>
            <person name="Miller P.J."/>
            <person name="Scott M.A."/>
            <person name="Spackman E."/>
            <person name="Goraichik I."/>
            <person name="Dimitrov K.M."/>
            <person name="Suarez D.L."/>
            <person name="Swayne D.E."/>
        </authorList>
    </citation>
    <scope>NUCLEOTIDE SEQUENCE [LARGE SCALE GENOMIC DNA]</scope>
    <source>
        <strain evidence="6 7">DSM 5090</strain>
    </source>
</reference>
<gene>
    <name evidence="6" type="ORF">SAMN04488500_14413</name>
</gene>
<dbReference type="InterPro" id="IPR023765">
    <property type="entry name" value="SBP_5_CS"/>
</dbReference>
<evidence type="ECO:0000256" key="2">
    <source>
        <dbReference type="ARBA" id="ARBA00005695"/>
    </source>
</evidence>
<protein>
    <submittedName>
        <fullName evidence="6">Peptide/nickel transport system substrate-binding protein</fullName>
    </submittedName>
</protein>
<evidence type="ECO:0000313" key="7">
    <source>
        <dbReference type="Proteomes" id="UP000192738"/>
    </source>
</evidence>
<dbReference type="InterPro" id="IPR030678">
    <property type="entry name" value="Peptide/Ni-bd"/>
</dbReference>
<evidence type="ECO:0000259" key="5">
    <source>
        <dbReference type="Pfam" id="PF00496"/>
    </source>
</evidence>